<accession>A0A512N1J9</accession>
<dbReference type="AlphaFoldDB" id="A0A512N1J9"/>
<dbReference type="PROSITE" id="PS51257">
    <property type="entry name" value="PROKAR_LIPOPROTEIN"/>
    <property type="match status" value="1"/>
</dbReference>
<name>A0A512N1J9_9HYPH</name>
<keyword evidence="1" id="KW-0812">Transmembrane</keyword>
<protein>
    <submittedName>
        <fullName evidence="2">Uncharacterized protein</fullName>
    </submittedName>
</protein>
<organism evidence="2 3">
    <name type="scientific">Reyranella soli</name>
    <dbReference type="NCBI Taxonomy" id="1230389"/>
    <lineage>
        <taxon>Bacteria</taxon>
        <taxon>Pseudomonadati</taxon>
        <taxon>Pseudomonadota</taxon>
        <taxon>Alphaproteobacteria</taxon>
        <taxon>Hyphomicrobiales</taxon>
        <taxon>Reyranellaceae</taxon>
        <taxon>Reyranella</taxon>
    </lineage>
</organism>
<keyword evidence="3" id="KW-1185">Reference proteome</keyword>
<dbReference type="RefSeq" id="WP_147144903.1">
    <property type="nucleotide sequence ID" value="NZ_BKAJ01000001.1"/>
</dbReference>
<keyword evidence="1" id="KW-0472">Membrane</keyword>
<feature type="transmembrane region" description="Helical" evidence="1">
    <location>
        <begin position="14"/>
        <end position="36"/>
    </location>
</feature>
<reference evidence="2 3" key="1">
    <citation type="submission" date="2019-07" db="EMBL/GenBank/DDBJ databases">
        <title>Whole genome shotgun sequence of Reyranella soli NBRC 108950.</title>
        <authorList>
            <person name="Hosoyama A."/>
            <person name="Uohara A."/>
            <person name="Ohji S."/>
            <person name="Ichikawa N."/>
        </authorList>
    </citation>
    <scope>NUCLEOTIDE SEQUENCE [LARGE SCALE GENOMIC DNA]</scope>
    <source>
        <strain evidence="2 3">NBRC 108950</strain>
    </source>
</reference>
<evidence type="ECO:0000313" key="2">
    <source>
        <dbReference type="EMBL" id="GEP52849.1"/>
    </source>
</evidence>
<evidence type="ECO:0000313" key="3">
    <source>
        <dbReference type="Proteomes" id="UP000321058"/>
    </source>
</evidence>
<keyword evidence="1" id="KW-1133">Transmembrane helix</keyword>
<proteinExistence type="predicted"/>
<evidence type="ECO:0000256" key="1">
    <source>
        <dbReference type="SAM" id="Phobius"/>
    </source>
</evidence>
<dbReference type="EMBL" id="BKAJ01000001">
    <property type="protein sequence ID" value="GEP52849.1"/>
    <property type="molecule type" value="Genomic_DNA"/>
</dbReference>
<sequence length="86" mass="8832">MRDLLGRIARAEGALGAACLAGLLACCLILIAALTLEDSQTDRRSEVGEIRALVASGHELGRMIAAAGQHDQPAARRAAGRQAVAA</sequence>
<comment type="caution">
    <text evidence="2">The sequence shown here is derived from an EMBL/GenBank/DDBJ whole genome shotgun (WGS) entry which is preliminary data.</text>
</comment>
<gene>
    <name evidence="2" type="ORF">RSO01_00150</name>
</gene>
<dbReference type="Proteomes" id="UP000321058">
    <property type="component" value="Unassembled WGS sequence"/>
</dbReference>